<keyword evidence="2" id="KW-0489">Methyltransferase</keyword>
<evidence type="ECO:0000313" key="3">
    <source>
        <dbReference type="Proteomes" id="UP000237684"/>
    </source>
</evidence>
<keyword evidence="3" id="KW-1185">Reference proteome</keyword>
<dbReference type="InterPro" id="IPR029063">
    <property type="entry name" value="SAM-dependent_MTases_sf"/>
</dbReference>
<dbReference type="AlphaFoldDB" id="A0A2S8SWH2"/>
<evidence type="ECO:0000259" key="1">
    <source>
        <dbReference type="Pfam" id="PF08241"/>
    </source>
</evidence>
<comment type="caution">
    <text evidence="2">The sequence shown here is derived from an EMBL/GenBank/DDBJ whole genome shotgun (WGS) entry which is preliminary data.</text>
</comment>
<dbReference type="PANTHER" id="PTHR43036:SF2">
    <property type="entry name" value="OS04G0481300 PROTEIN"/>
    <property type="match status" value="1"/>
</dbReference>
<name>A0A2S8SWH2_9BACT</name>
<proteinExistence type="predicted"/>
<dbReference type="InParanoid" id="A0A2S8SWH2"/>
<sequence length="250" mass="27946">MLSQKIARSLSRYLIIFDGRGNRKKRDDERESERRPVFFVLSAMPFSASNSEDLRRADESDDALFYLQPRFVAHIESATIAAVTRLYRETLPSGGAILDLMSSWISHLPPEMHFSRVAGLGMSEAELAANPLLSDFRVQNLNRNPLLPFGNAQFDAALICVSVQYLTNPVAVMRELGRVLKPDAPLVISFSNRCFPTKATLSWQRTSDAGHLDLVENYLQSAGNWTQIEKLNRTPPSASEPLLAVVARRA</sequence>
<keyword evidence="2" id="KW-0808">Transferase</keyword>
<dbReference type="Pfam" id="PF08241">
    <property type="entry name" value="Methyltransf_11"/>
    <property type="match status" value="1"/>
</dbReference>
<protein>
    <submittedName>
        <fullName evidence="2">Methyltransferase domain-containing protein</fullName>
    </submittedName>
</protein>
<dbReference type="PANTHER" id="PTHR43036">
    <property type="entry name" value="OSJNBB0011N17.9 PROTEIN"/>
    <property type="match status" value="1"/>
</dbReference>
<gene>
    <name evidence="2" type="ORF">B1R32_102131</name>
</gene>
<evidence type="ECO:0000313" key="2">
    <source>
        <dbReference type="EMBL" id="PQV65124.1"/>
    </source>
</evidence>
<accession>A0A2S8SWH2</accession>
<reference evidence="2 3" key="1">
    <citation type="journal article" date="2018" name="Syst. Appl. Microbiol.">
        <title>Abditibacterium utsteinense sp. nov., the first cultivated member of candidate phylum FBP, isolated from ice-free Antarctic soil samples.</title>
        <authorList>
            <person name="Tahon G."/>
            <person name="Tytgat B."/>
            <person name="Lebbe L."/>
            <person name="Carlier A."/>
            <person name="Willems A."/>
        </authorList>
    </citation>
    <scope>NUCLEOTIDE SEQUENCE [LARGE SCALE GENOMIC DNA]</scope>
    <source>
        <strain evidence="2 3">LMG 29911</strain>
    </source>
</reference>
<dbReference type="InterPro" id="IPR013216">
    <property type="entry name" value="Methyltransf_11"/>
</dbReference>
<dbReference type="Gene3D" id="3.40.50.150">
    <property type="entry name" value="Vaccinia Virus protein VP39"/>
    <property type="match status" value="1"/>
</dbReference>
<dbReference type="GO" id="GO:0032259">
    <property type="term" value="P:methylation"/>
    <property type="evidence" value="ECO:0007669"/>
    <property type="project" value="UniProtKB-KW"/>
</dbReference>
<feature type="domain" description="Methyltransferase type 11" evidence="1">
    <location>
        <begin position="119"/>
        <end position="187"/>
    </location>
</feature>
<dbReference type="EMBL" id="NIGF01000002">
    <property type="protein sequence ID" value="PQV65124.1"/>
    <property type="molecule type" value="Genomic_DNA"/>
</dbReference>
<dbReference type="SUPFAM" id="SSF53335">
    <property type="entry name" value="S-adenosyl-L-methionine-dependent methyltransferases"/>
    <property type="match status" value="1"/>
</dbReference>
<dbReference type="GO" id="GO:0008757">
    <property type="term" value="F:S-adenosylmethionine-dependent methyltransferase activity"/>
    <property type="evidence" value="ECO:0007669"/>
    <property type="project" value="InterPro"/>
</dbReference>
<organism evidence="2 3">
    <name type="scientific">Abditibacterium utsteinense</name>
    <dbReference type="NCBI Taxonomy" id="1960156"/>
    <lineage>
        <taxon>Bacteria</taxon>
        <taxon>Pseudomonadati</taxon>
        <taxon>Abditibacteriota</taxon>
        <taxon>Abditibacteriia</taxon>
        <taxon>Abditibacteriales</taxon>
        <taxon>Abditibacteriaceae</taxon>
        <taxon>Abditibacterium</taxon>
    </lineage>
</organism>
<dbReference type="Proteomes" id="UP000237684">
    <property type="component" value="Unassembled WGS sequence"/>
</dbReference>